<proteinExistence type="predicted"/>
<dbReference type="Gene3D" id="3.40.50.720">
    <property type="entry name" value="NAD(P)-binding Rossmann-like Domain"/>
    <property type="match status" value="1"/>
</dbReference>
<evidence type="ECO:0000313" key="1">
    <source>
        <dbReference type="EMBL" id="CDX14299.1"/>
    </source>
</evidence>
<organism evidence="1 2">
    <name type="scientific">Mesorhizobium plurifarium</name>
    <dbReference type="NCBI Taxonomy" id="69974"/>
    <lineage>
        <taxon>Bacteria</taxon>
        <taxon>Pseudomonadati</taxon>
        <taxon>Pseudomonadota</taxon>
        <taxon>Alphaproteobacteria</taxon>
        <taxon>Hyphomicrobiales</taxon>
        <taxon>Phyllobacteriaceae</taxon>
        <taxon>Mesorhizobium</taxon>
    </lineage>
</organism>
<reference evidence="2" key="1">
    <citation type="submission" date="2014-08" db="EMBL/GenBank/DDBJ databases">
        <authorList>
            <person name="Moulin L."/>
        </authorList>
    </citation>
    <scope>NUCLEOTIDE SEQUENCE [LARGE SCALE GENOMIC DNA]</scope>
</reference>
<dbReference type="AlphaFoldDB" id="A0A090DFA4"/>
<dbReference type="Proteomes" id="UP000045285">
    <property type="component" value="Unassembled WGS sequence"/>
</dbReference>
<name>A0A090DFA4_MESPL</name>
<evidence type="ECO:0000313" key="2">
    <source>
        <dbReference type="Proteomes" id="UP000045285"/>
    </source>
</evidence>
<gene>
    <name evidence="1" type="ORF">MPL3356_150294</name>
</gene>
<evidence type="ECO:0008006" key="3">
    <source>
        <dbReference type="Google" id="ProtNLM"/>
    </source>
</evidence>
<dbReference type="EMBL" id="CCMZ01000007">
    <property type="protein sequence ID" value="CDX14299.1"/>
    <property type="molecule type" value="Genomic_DNA"/>
</dbReference>
<dbReference type="SUPFAM" id="SSF51735">
    <property type="entry name" value="NAD(P)-binding Rossmann-fold domains"/>
    <property type="match status" value="1"/>
</dbReference>
<accession>A0A090DFA4</accession>
<keyword evidence="2" id="KW-1185">Reference proteome</keyword>
<protein>
    <recommendedName>
        <fullName evidence="3">Short-chain dehydrogenase/reductase SDR</fullName>
    </recommendedName>
</protein>
<sequence>MADDFVAAPGEQAAVADIPIGEMALPAEVVQLVAFVMRPSQASVKGATLDADGGSYDEHRIGKLGSGSAHHIR</sequence>
<dbReference type="InterPro" id="IPR036291">
    <property type="entry name" value="NAD(P)-bd_dom_sf"/>
</dbReference>